<dbReference type="RefSeq" id="WP_070947480.1">
    <property type="nucleotide sequence ID" value="NZ_MLIQ01000014.1"/>
</dbReference>
<dbReference type="Pfam" id="PF01844">
    <property type="entry name" value="HNH"/>
    <property type="match status" value="1"/>
</dbReference>
<dbReference type="Proteomes" id="UP000180043">
    <property type="component" value="Unassembled WGS sequence"/>
</dbReference>
<protein>
    <recommendedName>
        <fullName evidence="1">HNH domain-containing protein</fullName>
    </recommendedName>
</protein>
<comment type="caution">
    <text evidence="2">The sequence shown here is derived from an EMBL/GenBank/DDBJ whole genome shotgun (WGS) entry which is preliminary data.</text>
</comment>
<reference evidence="2 3" key="1">
    <citation type="submission" date="2016-10" db="EMBL/GenBank/DDBJ databases">
        <title>Evaluation of Human, Veterinary and Environmental Mycobacterium chelonae Isolates by Core Genome Phylogenomic Analysis, Targeted Gene Comparison, and Anti-microbial Susceptibility Patterns: A Tale of Mistaken Identities.</title>
        <authorList>
            <person name="Fogelson S.B."/>
            <person name="Camus A.C."/>
            <person name="Lorenz W."/>
            <person name="Vasireddy R."/>
            <person name="Vasireddy S."/>
            <person name="Smith T."/>
            <person name="Brown-Elliott B.A."/>
            <person name="Wallace R.J.Jr."/>
            <person name="Hasan N.A."/>
            <person name="Reischl U."/>
            <person name="Sanchez S."/>
        </authorList>
    </citation>
    <scope>NUCLEOTIDE SEQUENCE [LARGE SCALE GENOMIC DNA]</scope>
    <source>
        <strain evidence="2 3">15515</strain>
    </source>
</reference>
<evidence type="ECO:0000259" key="1">
    <source>
        <dbReference type="Pfam" id="PF01844"/>
    </source>
</evidence>
<dbReference type="GO" id="GO:0003676">
    <property type="term" value="F:nucleic acid binding"/>
    <property type="evidence" value="ECO:0007669"/>
    <property type="project" value="InterPro"/>
</dbReference>
<feature type="domain" description="HNH" evidence="1">
    <location>
        <begin position="117"/>
        <end position="155"/>
    </location>
</feature>
<dbReference type="Gene3D" id="1.10.30.50">
    <property type="match status" value="1"/>
</dbReference>
<dbReference type="EMBL" id="MLIQ01000014">
    <property type="protein sequence ID" value="OHU57105.1"/>
    <property type="molecule type" value="Genomic_DNA"/>
</dbReference>
<evidence type="ECO:0000313" key="3">
    <source>
        <dbReference type="Proteomes" id="UP000180043"/>
    </source>
</evidence>
<accession>A0A1S1LP74</accession>
<gene>
    <name evidence="2" type="ORF">BKG82_13020</name>
</gene>
<sequence>MNRYGLDDTCDALPFLNDPGVCNRCGKALTGRQTQWCREECFAELAWEHSWDWARKAARDRDGNRCVRCGSDGSEQRPKRWAKVESINAARRLGLDWPATLGCPSGLFIVKPRNPWLEVNHIEPRMGRGYGFGCHNHLTNLETLCHRCHVAETNRQYAERRGDQLVDVLQLALFQPASPSRAPRSA</sequence>
<name>A0A1S1LP74_MYCCH</name>
<organism evidence="2 3">
    <name type="scientific">Mycobacteroides chelonae</name>
    <name type="common">Mycobacterium chelonae</name>
    <dbReference type="NCBI Taxonomy" id="1774"/>
    <lineage>
        <taxon>Bacteria</taxon>
        <taxon>Bacillati</taxon>
        <taxon>Actinomycetota</taxon>
        <taxon>Actinomycetes</taxon>
        <taxon>Mycobacteriales</taxon>
        <taxon>Mycobacteriaceae</taxon>
        <taxon>Mycobacteroides</taxon>
    </lineage>
</organism>
<evidence type="ECO:0000313" key="2">
    <source>
        <dbReference type="EMBL" id="OHU57105.1"/>
    </source>
</evidence>
<dbReference type="GO" id="GO:0008270">
    <property type="term" value="F:zinc ion binding"/>
    <property type="evidence" value="ECO:0007669"/>
    <property type="project" value="InterPro"/>
</dbReference>
<proteinExistence type="predicted"/>
<dbReference type="GO" id="GO:0004519">
    <property type="term" value="F:endonuclease activity"/>
    <property type="evidence" value="ECO:0007669"/>
    <property type="project" value="InterPro"/>
</dbReference>
<dbReference type="InterPro" id="IPR002711">
    <property type="entry name" value="HNH"/>
</dbReference>
<dbReference type="AlphaFoldDB" id="A0A1S1LP74"/>